<comment type="caution">
    <text evidence="1">The sequence shown here is derived from an EMBL/GenBank/DDBJ whole genome shotgun (WGS) entry which is preliminary data.</text>
</comment>
<dbReference type="AlphaFoldDB" id="A0A2S9YMM2"/>
<proteinExistence type="predicted"/>
<evidence type="ECO:0000313" key="1">
    <source>
        <dbReference type="EMBL" id="PRQ06339.1"/>
    </source>
</evidence>
<dbReference type="Gene3D" id="3.40.50.1110">
    <property type="entry name" value="SGNH hydrolase"/>
    <property type="match status" value="1"/>
</dbReference>
<dbReference type="Proteomes" id="UP000238823">
    <property type="component" value="Unassembled WGS sequence"/>
</dbReference>
<dbReference type="EMBL" id="PVNL01000077">
    <property type="protein sequence ID" value="PRQ06339.1"/>
    <property type="molecule type" value="Genomic_DNA"/>
</dbReference>
<accession>A0A2S9YMM2</accession>
<dbReference type="CDD" id="cd00229">
    <property type="entry name" value="SGNH_hydrolase"/>
    <property type="match status" value="1"/>
</dbReference>
<name>A0A2S9YMM2_9BACT</name>
<evidence type="ECO:0008006" key="3">
    <source>
        <dbReference type="Google" id="ProtNLM"/>
    </source>
</evidence>
<dbReference type="GO" id="GO:0016788">
    <property type="term" value="F:hydrolase activity, acting on ester bonds"/>
    <property type="evidence" value="ECO:0007669"/>
    <property type="project" value="UniProtKB-ARBA"/>
</dbReference>
<protein>
    <recommendedName>
        <fullName evidence="3">SGNH hydrolase-type esterase domain-containing protein</fullName>
    </recommendedName>
</protein>
<gene>
    <name evidence="1" type="ORF">ENSA7_40160</name>
</gene>
<organism evidence="1 2">
    <name type="scientific">Enhygromyxa salina</name>
    <dbReference type="NCBI Taxonomy" id="215803"/>
    <lineage>
        <taxon>Bacteria</taxon>
        <taxon>Pseudomonadati</taxon>
        <taxon>Myxococcota</taxon>
        <taxon>Polyangia</taxon>
        <taxon>Nannocystales</taxon>
        <taxon>Nannocystaceae</taxon>
        <taxon>Enhygromyxa</taxon>
    </lineage>
</organism>
<dbReference type="SUPFAM" id="SSF52266">
    <property type="entry name" value="SGNH hydrolase"/>
    <property type="match status" value="1"/>
</dbReference>
<evidence type="ECO:0000313" key="2">
    <source>
        <dbReference type="Proteomes" id="UP000238823"/>
    </source>
</evidence>
<sequence>MVGPAVPPTEPVLAAVSTQVAPAPVVEQAPPPLFVELGAGPMSTSCRAVAHIGDSTSTGMMKEYHVPNPADRLDAQYARVGVEESVLELAGGRSMLEHRAKHENGVMVAERLRDAGFSGCWVIALGTNDAANVAKDATVDRVDRIERMMAVIDGEPVLWVDAVTKAEQGYWAAPNMEVWNDELATTLSRHPNARIYQWSHDIQDDWYVKDGIHYNSKGTRARAKLIPDALAAAFPAV</sequence>
<reference evidence="1 2" key="1">
    <citation type="submission" date="2018-03" db="EMBL/GenBank/DDBJ databases">
        <title>Draft Genome Sequences of the Obligatory Marine Myxobacteria Enhygromyxa salina SWB007.</title>
        <authorList>
            <person name="Poehlein A."/>
            <person name="Moghaddam J.A."/>
            <person name="Harms H."/>
            <person name="Alanjari M."/>
            <person name="Koenig G.M."/>
            <person name="Daniel R."/>
            <person name="Schaeberle T.F."/>
        </authorList>
    </citation>
    <scope>NUCLEOTIDE SEQUENCE [LARGE SCALE GENOMIC DNA]</scope>
    <source>
        <strain evidence="1 2">SWB007</strain>
    </source>
</reference>
<dbReference type="InterPro" id="IPR036514">
    <property type="entry name" value="SGNH_hydro_sf"/>
</dbReference>